<dbReference type="InterPro" id="IPR051044">
    <property type="entry name" value="MAG_DAG_Lipase"/>
</dbReference>
<feature type="domain" description="Serine aminopeptidase S33" evidence="1">
    <location>
        <begin position="26"/>
        <end position="285"/>
    </location>
</feature>
<dbReference type="EMBL" id="JAYDCJ010000003">
    <property type="protein sequence ID" value="MEA1080590.1"/>
    <property type="molecule type" value="Genomic_DNA"/>
</dbReference>
<name>A0ABU5NXR7_9GAMM</name>
<sequence>MHAHPFTLTSRDDHTITGTLFQPAAPASVLVIAHGMAEHAGRYIDFARWLGTQGIAVVTYHHRGHGDQGPTEKLGHYSDNDGWAKVTDDLYRVISQARTTFPDLPLTLLGHSMGSFIAQSLAQQHPGAIDALILSASNRIHRPQLLVSRCLVGAIRGLRGRRHRSALITRLTFGQFNRRFQPTRTDCDWLSRDPRQVDAYRADPACGFDCSVGLWYDFLGGMLAIDPRRWRKDLPVHLFGGSEDPVGEMGQGLTRHFRAIREAGVQRVTLRLFAGGRHEMLNETNADEVWAHVAALCQPAHADAAPA</sequence>
<dbReference type="Proteomes" id="UP001305746">
    <property type="component" value="Unassembled WGS sequence"/>
</dbReference>
<evidence type="ECO:0000259" key="1">
    <source>
        <dbReference type="Pfam" id="PF12146"/>
    </source>
</evidence>
<protein>
    <submittedName>
        <fullName evidence="2">Alpha/beta hydrolase</fullName>
    </submittedName>
</protein>
<dbReference type="SUPFAM" id="SSF53474">
    <property type="entry name" value="alpha/beta-Hydrolases"/>
    <property type="match status" value="1"/>
</dbReference>
<reference evidence="2 3" key="1">
    <citation type="submission" date="2023-12" db="EMBL/GenBank/DDBJ databases">
        <title>Marinobacter qingdaonensis sp. nov., isolated from the intertidal sediment of Qingdao, PR China.</title>
        <authorList>
            <person name="Li Y."/>
        </authorList>
    </citation>
    <scope>NUCLEOTIDE SEQUENCE [LARGE SCALE GENOMIC DNA]</scope>
    <source>
        <strain evidence="2 3">ASW11-75</strain>
    </source>
</reference>
<proteinExistence type="predicted"/>
<evidence type="ECO:0000313" key="3">
    <source>
        <dbReference type="Proteomes" id="UP001305746"/>
    </source>
</evidence>
<dbReference type="PANTHER" id="PTHR11614">
    <property type="entry name" value="PHOSPHOLIPASE-RELATED"/>
    <property type="match status" value="1"/>
</dbReference>
<evidence type="ECO:0000313" key="2">
    <source>
        <dbReference type="EMBL" id="MEA1080590.1"/>
    </source>
</evidence>
<dbReference type="Pfam" id="PF12146">
    <property type="entry name" value="Hydrolase_4"/>
    <property type="match status" value="1"/>
</dbReference>
<comment type="caution">
    <text evidence="2">The sequence shown here is derived from an EMBL/GenBank/DDBJ whole genome shotgun (WGS) entry which is preliminary data.</text>
</comment>
<organism evidence="2 3">
    <name type="scientific">Marinobacter qingdaonensis</name>
    <dbReference type="NCBI Taxonomy" id="3108486"/>
    <lineage>
        <taxon>Bacteria</taxon>
        <taxon>Pseudomonadati</taxon>
        <taxon>Pseudomonadota</taxon>
        <taxon>Gammaproteobacteria</taxon>
        <taxon>Pseudomonadales</taxon>
        <taxon>Marinobacteraceae</taxon>
        <taxon>Marinobacter</taxon>
    </lineage>
</organism>
<accession>A0ABU5NXR7</accession>
<dbReference type="InterPro" id="IPR029058">
    <property type="entry name" value="AB_hydrolase_fold"/>
</dbReference>
<dbReference type="InterPro" id="IPR022742">
    <property type="entry name" value="Hydrolase_4"/>
</dbReference>
<dbReference type="Gene3D" id="3.40.50.1820">
    <property type="entry name" value="alpha/beta hydrolase"/>
    <property type="match status" value="1"/>
</dbReference>
<dbReference type="RefSeq" id="WP_322855084.1">
    <property type="nucleotide sequence ID" value="NZ_JAYDCJ010000003.1"/>
</dbReference>
<gene>
    <name evidence="2" type="ORF">U5822_07905</name>
</gene>
<keyword evidence="2" id="KW-0378">Hydrolase</keyword>
<dbReference type="GO" id="GO:0016787">
    <property type="term" value="F:hydrolase activity"/>
    <property type="evidence" value="ECO:0007669"/>
    <property type="project" value="UniProtKB-KW"/>
</dbReference>
<keyword evidence="3" id="KW-1185">Reference proteome</keyword>